<reference evidence="4" key="2">
    <citation type="submission" date="2023-07" db="EMBL/GenBank/DDBJ databases">
        <authorList>
            <person name="Shen H."/>
        </authorList>
    </citation>
    <scope>NUCLEOTIDE SEQUENCE</scope>
    <source>
        <strain evidence="4">TNR-22</strain>
    </source>
</reference>
<name>A0ABT8YSR7_9HYPH</name>
<protein>
    <submittedName>
        <fullName evidence="4">NAD-dependent epimerase/dehydratase family protein</fullName>
    </submittedName>
</protein>
<dbReference type="InterPro" id="IPR001509">
    <property type="entry name" value="Epimerase_deHydtase"/>
</dbReference>
<keyword evidence="2" id="KW-0119">Carbohydrate metabolism</keyword>
<dbReference type="Gene3D" id="3.90.25.10">
    <property type="entry name" value="UDP-galactose 4-epimerase, domain 1"/>
    <property type="match status" value="1"/>
</dbReference>
<accession>A0ABT8YSR7</accession>
<proteinExistence type="predicted"/>
<feature type="domain" description="NAD-dependent epimerase/dehydratase" evidence="3">
    <location>
        <begin position="3"/>
        <end position="216"/>
    </location>
</feature>
<evidence type="ECO:0000313" key="5">
    <source>
        <dbReference type="Proteomes" id="UP001174932"/>
    </source>
</evidence>
<dbReference type="Gene3D" id="3.40.50.720">
    <property type="entry name" value="NAD(P)-binding Rossmann-like Domain"/>
    <property type="match status" value="1"/>
</dbReference>
<keyword evidence="1" id="KW-0521">NADP</keyword>
<dbReference type="RefSeq" id="WP_304378290.1">
    <property type="nucleotide sequence ID" value="NZ_JAUOZU010000017.1"/>
</dbReference>
<evidence type="ECO:0000259" key="3">
    <source>
        <dbReference type="Pfam" id="PF01370"/>
    </source>
</evidence>
<reference evidence="4" key="1">
    <citation type="journal article" date="2015" name="Int. J. Syst. Evol. Microbiol.">
        <title>Rhizobium alvei sp. nov., isolated from a freshwater river.</title>
        <authorList>
            <person name="Sheu S.Y."/>
            <person name="Huang H.W."/>
            <person name="Young C.C."/>
            <person name="Chen W.M."/>
        </authorList>
    </citation>
    <scope>NUCLEOTIDE SEQUENCE</scope>
    <source>
        <strain evidence="4">TNR-22</strain>
    </source>
</reference>
<dbReference type="PANTHER" id="PTHR43103">
    <property type="entry name" value="NUCLEOSIDE-DIPHOSPHATE-SUGAR EPIMERASE"/>
    <property type="match status" value="1"/>
</dbReference>
<dbReference type="EMBL" id="JAUOZU010000017">
    <property type="protein sequence ID" value="MDO6966368.1"/>
    <property type="molecule type" value="Genomic_DNA"/>
</dbReference>
<evidence type="ECO:0000256" key="1">
    <source>
        <dbReference type="ARBA" id="ARBA00022857"/>
    </source>
</evidence>
<keyword evidence="5" id="KW-1185">Reference proteome</keyword>
<organism evidence="4 5">
    <name type="scientific">Rhizobium alvei</name>
    <dbReference type="NCBI Taxonomy" id="1132659"/>
    <lineage>
        <taxon>Bacteria</taxon>
        <taxon>Pseudomonadati</taxon>
        <taxon>Pseudomonadota</taxon>
        <taxon>Alphaproteobacteria</taxon>
        <taxon>Hyphomicrobiales</taxon>
        <taxon>Rhizobiaceae</taxon>
        <taxon>Rhizobium/Agrobacterium group</taxon>
        <taxon>Rhizobium</taxon>
    </lineage>
</organism>
<comment type="caution">
    <text evidence="4">The sequence shown here is derived from an EMBL/GenBank/DDBJ whole genome shotgun (WGS) entry which is preliminary data.</text>
</comment>
<dbReference type="InterPro" id="IPR036291">
    <property type="entry name" value="NAD(P)-bd_dom_sf"/>
</dbReference>
<dbReference type="SUPFAM" id="SSF51735">
    <property type="entry name" value="NAD(P)-binding Rossmann-fold domains"/>
    <property type="match status" value="1"/>
</dbReference>
<evidence type="ECO:0000256" key="2">
    <source>
        <dbReference type="ARBA" id="ARBA00023277"/>
    </source>
</evidence>
<dbReference type="PANTHER" id="PTHR43103:SF3">
    <property type="entry name" value="ADP-L-GLYCERO-D-MANNO-HEPTOSE-6-EPIMERASE"/>
    <property type="match status" value="1"/>
</dbReference>
<dbReference type="Pfam" id="PF01370">
    <property type="entry name" value="Epimerase"/>
    <property type="match status" value="1"/>
</dbReference>
<evidence type="ECO:0000313" key="4">
    <source>
        <dbReference type="EMBL" id="MDO6966368.1"/>
    </source>
</evidence>
<sequence>MQIAIIGAGGFVGQRLARIMLQETVGLERLVLVDQIEVEDFAARRVERFVGDFSEPDLMRKALLGVDKVILLAAILGGGAESNYSLARKVNVDATLDLFEFLRDANPATRLVFASTIAVFAKPMPSLVTDTTPTGPSMIYGAQKLMMEVALSNFATRGWLDGVSLRPSGVMARDGADARLRTAFMSRVFYSVMRGEDIVLPVHPHSRTWLTSVDCVARNFAHGAMIESAMLGKDRAFTLPALVLSFEELVAALFRKFPDSRSRVTYAPDEEIVALFGSYPDLETPIADRLGFQRDADADALVARAFS</sequence>
<gene>
    <name evidence="4" type="ORF">Q4481_20645</name>
</gene>
<dbReference type="Proteomes" id="UP001174932">
    <property type="component" value="Unassembled WGS sequence"/>
</dbReference>